<keyword evidence="3" id="KW-1185">Reference proteome</keyword>
<feature type="domain" description="HTH cro/C1-type" evidence="1">
    <location>
        <begin position="23"/>
        <end position="77"/>
    </location>
</feature>
<organism evidence="2 3">
    <name type="scientific">Nocardia tengchongensis</name>
    <dbReference type="NCBI Taxonomy" id="2055889"/>
    <lineage>
        <taxon>Bacteria</taxon>
        <taxon>Bacillati</taxon>
        <taxon>Actinomycetota</taxon>
        <taxon>Actinomycetes</taxon>
        <taxon>Mycobacteriales</taxon>
        <taxon>Nocardiaceae</taxon>
        <taxon>Nocardia</taxon>
    </lineage>
</organism>
<dbReference type="PANTHER" id="PTHR35010:SF2">
    <property type="entry name" value="BLL4672 PROTEIN"/>
    <property type="match status" value="1"/>
</dbReference>
<reference evidence="2 3" key="1">
    <citation type="submission" date="2021-04" db="EMBL/GenBank/DDBJ databases">
        <title>Nocardia tengchongensis.</title>
        <authorList>
            <person name="Zhuang k."/>
            <person name="Ran Y."/>
            <person name="Li W."/>
        </authorList>
    </citation>
    <scope>NUCLEOTIDE SEQUENCE [LARGE SCALE GENOMIC DNA]</scope>
    <source>
        <strain evidence="2 3">CFH S0057</strain>
    </source>
</reference>
<accession>A0ABX8CX22</accession>
<dbReference type="EMBL" id="CP074371">
    <property type="protein sequence ID" value="QVI24192.1"/>
    <property type="molecule type" value="Genomic_DNA"/>
</dbReference>
<dbReference type="Gene3D" id="3.30.450.180">
    <property type="match status" value="1"/>
</dbReference>
<dbReference type="Pfam" id="PF17765">
    <property type="entry name" value="MLTR_LBD"/>
    <property type="match status" value="1"/>
</dbReference>
<dbReference type="CDD" id="cd00093">
    <property type="entry name" value="HTH_XRE"/>
    <property type="match status" value="1"/>
</dbReference>
<dbReference type="Proteomes" id="UP000683310">
    <property type="component" value="Chromosome"/>
</dbReference>
<dbReference type="Pfam" id="PF13560">
    <property type="entry name" value="HTH_31"/>
    <property type="match status" value="1"/>
</dbReference>
<gene>
    <name evidence="2" type="ORF">KHQ06_16290</name>
</gene>
<dbReference type="InterPro" id="IPR010982">
    <property type="entry name" value="Lambda_DNA-bd_dom_sf"/>
</dbReference>
<evidence type="ECO:0000259" key="1">
    <source>
        <dbReference type="PROSITE" id="PS50943"/>
    </source>
</evidence>
<evidence type="ECO:0000313" key="3">
    <source>
        <dbReference type="Proteomes" id="UP000683310"/>
    </source>
</evidence>
<dbReference type="InterPro" id="IPR001387">
    <property type="entry name" value="Cro/C1-type_HTH"/>
</dbReference>
<dbReference type="InterPro" id="IPR041413">
    <property type="entry name" value="MLTR_LBD"/>
</dbReference>
<dbReference type="SUPFAM" id="SSF47413">
    <property type="entry name" value="lambda repressor-like DNA-binding domains"/>
    <property type="match status" value="1"/>
</dbReference>
<protein>
    <submittedName>
        <fullName evidence="2">Helix-turn-helix domain-containing protein</fullName>
    </submittedName>
</protein>
<dbReference type="Gene3D" id="1.10.260.40">
    <property type="entry name" value="lambda repressor-like DNA-binding domains"/>
    <property type="match status" value="1"/>
</dbReference>
<dbReference type="PROSITE" id="PS50943">
    <property type="entry name" value="HTH_CROC1"/>
    <property type="match status" value="1"/>
</dbReference>
<dbReference type="PANTHER" id="PTHR35010">
    <property type="entry name" value="BLL4672 PROTEIN-RELATED"/>
    <property type="match status" value="1"/>
</dbReference>
<sequence>MTGDGESRTVADEIAVPTFGQALRRLRDERGFSREHLAYSAGVSASYVTLLEKGERGNPTRSVVEALLRCLDTMIPLTATDRRHLFDLAGLRSEDSPTPEELLASLTPDERDALHLFHPTLAAYLDVCGNVLDANDAWYAALPGLREERNVFHWLFGNPVAKLVEADWQTEARLYVLWLRMTLGRTPDDPALNALVADLARYPHFRHYWTDNTVEFTPPVRNLRLRNPNSGQTREYNVQAGPIQSETYPERIVLLLCLPL</sequence>
<proteinExistence type="predicted"/>
<evidence type="ECO:0000313" key="2">
    <source>
        <dbReference type="EMBL" id="QVI24192.1"/>
    </source>
</evidence>
<dbReference type="SMART" id="SM00530">
    <property type="entry name" value="HTH_XRE"/>
    <property type="match status" value="1"/>
</dbReference>
<name>A0ABX8CX22_9NOCA</name>